<dbReference type="OrthoDB" id="1421013at2759"/>
<dbReference type="Proteomes" id="UP000701801">
    <property type="component" value="Unassembled WGS sequence"/>
</dbReference>
<accession>A0A9N9Q4D8</accession>
<keyword evidence="3 6" id="KW-0698">rRNA processing</keyword>
<dbReference type="InterPro" id="IPR011082">
    <property type="entry name" value="Exosome-assoc_fac/DNA_repair"/>
</dbReference>
<evidence type="ECO:0000256" key="1">
    <source>
        <dbReference type="ARBA" id="ARBA00004123"/>
    </source>
</evidence>
<feature type="compositionally biased region" description="Acidic residues" evidence="7">
    <location>
        <begin position="161"/>
        <end position="177"/>
    </location>
</feature>
<evidence type="ECO:0000256" key="3">
    <source>
        <dbReference type="ARBA" id="ARBA00022552"/>
    </source>
</evidence>
<protein>
    <recommendedName>
        <fullName evidence="6">Exosome complex protein</fullName>
    </recommendedName>
</protein>
<reference evidence="8" key="1">
    <citation type="submission" date="2021-07" db="EMBL/GenBank/DDBJ databases">
        <authorList>
            <person name="Durling M."/>
        </authorList>
    </citation>
    <scope>NUCLEOTIDE SEQUENCE</scope>
</reference>
<dbReference type="EMBL" id="CAJVRM010000064">
    <property type="protein sequence ID" value="CAG8973126.1"/>
    <property type="molecule type" value="Genomic_DNA"/>
</dbReference>
<dbReference type="PANTHER" id="PTHR15341:SF3">
    <property type="entry name" value="NUCLEAR NUCLEIC ACID-BINDING PROTEIN C1D"/>
    <property type="match status" value="1"/>
</dbReference>
<dbReference type="GO" id="GO:0005730">
    <property type="term" value="C:nucleolus"/>
    <property type="evidence" value="ECO:0007669"/>
    <property type="project" value="TreeGrafter"/>
</dbReference>
<name>A0A9N9Q4D8_9HELO</name>
<dbReference type="PANTHER" id="PTHR15341">
    <property type="entry name" value="SUN-COR STEROID HORMONE RECEPTOR CO-REPRESSOR"/>
    <property type="match status" value="1"/>
</dbReference>
<gene>
    <name evidence="8" type="ORF">HYALB_00008657</name>
</gene>
<evidence type="ECO:0000256" key="2">
    <source>
        <dbReference type="ARBA" id="ARBA00009154"/>
    </source>
</evidence>
<dbReference type="AlphaFoldDB" id="A0A9N9Q4D8"/>
<keyword evidence="5 6" id="KW-0539">Nucleus</keyword>
<evidence type="ECO:0000256" key="7">
    <source>
        <dbReference type="SAM" id="MobiDB-lite"/>
    </source>
</evidence>
<dbReference type="InterPro" id="IPR007146">
    <property type="entry name" value="Sas10/Utp3/C1D"/>
</dbReference>
<dbReference type="GO" id="GO:0003723">
    <property type="term" value="F:RNA binding"/>
    <property type="evidence" value="ECO:0007669"/>
    <property type="project" value="UniProtKB-UniRule"/>
</dbReference>
<comment type="function">
    <text evidence="6">Required for exosome-dependent processing of pre-rRNA and small nucleolar RNA (snRNA) precursors. Involved in processing of 35S pre-rRNA at the A0, A1 and A2 sites.</text>
</comment>
<organism evidence="8 9">
    <name type="scientific">Hymenoscyphus albidus</name>
    <dbReference type="NCBI Taxonomy" id="595503"/>
    <lineage>
        <taxon>Eukaryota</taxon>
        <taxon>Fungi</taxon>
        <taxon>Dikarya</taxon>
        <taxon>Ascomycota</taxon>
        <taxon>Pezizomycotina</taxon>
        <taxon>Leotiomycetes</taxon>
        <taxon>Helotiales</taxon>
        <taxon>Helotiaceae</taxon>
        <taxon>Hymenoscyphus</taxon>
    </lineage>
</organism>
<feature type="compositionally biased region" description="Low complexity" evidence="7">
    <location>
        <begin position="203"/>
        <end position="217"/>
    </location>
</feature>
<feature type="compositionally biased region" description="Basic residues" evidence="7">
    <location>
        <begin position="193"/>
        <end position="202"/>
    </location>
</feature>
<comment type="similarity">
    <text evidence="2 6">Belongs to the C1D family.</text>
</comment>
<dbReference type="GO" id="GO:0003677">
    <property type="term" value="F:DNA binding"/>
    <property type="evidence" value="ECO:0007669"/>
    <property type="project" value="TreeGrafter"/>
</dbReference>
<keyword evidence="9" id="KW-1185">Reference proteome</keyword>
<keyword evidence="4 6" id="KW-0694">RNA-binding</keyword>
<evidence type="ECO:0000256" key="4">
    <source>
        <dbReference type="ARBA" id="ARBA00022884"/>
    </source>
</evidence>
<evidence type="ECO:0000256" key="5">
    <source>
        <dbReference type="ARBA" id="ARBA00023242"/>
    </source>
</evidence>
<sequence>MDSSKVLSLVDQLDDDIDDLEEALGPLIKTALSETTSKLPLLDKAKLYVLVTYAIESILFSYLRVNGVNAREHPVFKELTRVKQYFDKIKNTGPPAPRTHTLDKAAAARFINPGLAAAEREALKQAEAMAKQRARAHIKFEELNKEIAERENSKKRKGDTSDEVEGDDDSSSEESSEEVAATKETPVVAKPSKAARKKRKVNSKSPSSGLTSGASSSAEKKGKGKKKNKKPKKGKGKAA</sequence>
<dbReference type="GO" id="GO:0000460">
    <property type="term" value="P:maturation of 5.8S rRNA"/>
    <property type="evidence" value="ECO:0007669"/>
    <property type="project" value="TreeGrafter"/>
</dbReference>
<feature type="region of interest" description="Disordered" evidence="7">
    <location>
        <begin position="149"/>
        <end position="239"/>
    </location>
</feature>
<feature type="compositionally biased region" description="Basic residues" evidence="7">
    <location>
        <begin position="222"/>
        <end position="239"/>
    </location>
</feature>
<dbReference type="GO" id="GO:0000178">
    <property type="term" value="C:exosome (RNase complex)"/>
    <property type="evidence" value="ECO:0007669"/>
    <property type="project" value="TreeGrafter"/>
</dbReference>
<proteinExistence type="inferred from homology"/>
<comment type="caution">
    <text evidence="8">The sequence shown here is derived from an EMBL/GenBank/DDBJ whole genome shotgun (WGS) entry which is preliminary data.</text>
</comment>
<comment type="subcellular location">
    <subcellularLocation>
        <location evidence="1 6">Nucleus</location>
    </subcellularLocation>
</comment>
<dbReference type="GO" id="GO:0010468">
    <property type="term" value="P:regulation of gene expression"/>
    <property type="evidence" value="ECO:0007669"/>
    <property type="project" value="TreeGrafter"/>
</dbReference>
<evidence type="ECO:0000313" key="8">
    <source>
        <dbReference type="EMBL" id="CAG8973126.1"/>
    </source>
</evidence>
<evidence type="ECO:0000313" key="9">
    <source>
        <dbReference type="Proteomes" id="UP000701801"/>
    </source>
</evidence>
<dbReference type="Pfam" id="PF04000">
    <property type="entry name" value="Sas10_Utp3"/>
    <property type="match status" value="1"/>
</dbReference>
<evidence type="ECO:0000256" key="6">
    <source>
        <dbReference type="RuleBase" id="RU368003"/>
    </source>
</evidence>